<accession>A0AA41Z308</accession>
<dbReference type="InterPro" id="IPR011649">
    <property type="entry name" value="KaiB_domain"/>
</dbReference>
<evidence type="ECO:0000259" key="1">
    <source>
        <dbReference type="SMART" id="SM01248"/>
    </source>
</evidence>
<dbReference type="Proteomes" id="UP001165667">
    <property type="component" value="Unassembled WGS sequence"/>
</dbReference>
<evidence type="ECO:0000313" key="2">
    <source>
        <dbReference type="EMBL" id="MCW6511923.1"/>
    </source>
</evidence>
<name>A0AA41Z308_9HYPH</name>
<dbReference type="RefSeq" id="WP_282588301.1">
    <property type="nucleotide sequence ID" value="NZ_JAMOIM010000036.1"/>
</dbReference>
<dbReference type="InterPro" id="IPR039022">
    <property type="entry name" value="KaiB-like"/>
</dbReference>
<comment type="caution">
    <text evidence="2">The sequence shown here is derived from an EMBL/GenBank/DDBJ whole genome shotgun (WGS) entry which is preliminary data.</text>
</comment>
<dbReference type="CDD" id="cd02978">
    <property type="entry name" value="KaiB_like"/>
    <property type="match status" value="1"/>
</dbReference>
<dbReference type="PANTHER" id="PTHR41709">
    <property type="entry name" value="KAIB-LIKE PROTEIN 1"/>
    <property type="match status" value="1"/>
</dbReference>
<dbReference type="PANTHER" id="PTHR41709:SF2">
    <property type="entry name" value="CIRCADIAN CLOCK PROTEIN KAIB2"/>
    <property type="match status" value="1"/>
</dbReference>
<feature type="domain" description="KaiB" evidence="1">
    <location>
        <begin position="17"/>
        <end position="98"/>
    </location>
</feature>
<dbReference type="AlphaFoldDB" id="A0AA41Z308"/>
<dbReference type="SUPFAM" id="SSF52833">
    <property type="entry name" value="Thioredoxin-like"/>
    <property type="match status" value="1"/>
</dbReference>
<gene>
    <name evidence="2" type="ORF">M8523_28630</name>
</gene>
<organism evidence="2 3">
    <name type="scientific">Lichenifustis flavocetrariae</name>
    <dbReference type="NCBI Taxonomy" id="2949735"/>
    <lineage>
        <taxon>Bacteria</taxon>
        <taxon>Pseudomonadati</taxon>
        <taxon>Pseudomonadota</taxon>
        <taxon>Alphaproteobacteria</taxon>
        <taxon>Hyphomicrobiales</taxon>
        <taxon>Lichenihabitantaceae</taxon>
        <taxon>Lichenifustis</taxon>
    </lineage>
</organism>
<dbReference type="Pfam" id="PF07689">
    <property type="entry name" value="KaiB"/>
    <property type="match status" value="1"/>
</dbReference>
<dbReference type="Gene3D" id="3.40.30.10">
    <property type="entry name" value="Glutaredoxin"/>
    <property type="match status" value="1"/>
</dbReference>
<reference evidence="2" key="1">
    <citation type="submission" date="2022-05" db="EMBL/GenBank/DDBJ databases">
        <authorList>
            <person name="Pankratov T."/>
        </authorList>
    </citation>
    <scope>NUCLEOTIDE SEQUENCE</scope>
    <source>
        <strain evidence="2">BP6-180914</strain>
    </source>
</reference>
<dbReference type="GO" id="GO:0048511">
    <property type="term" value="P:rhythmic process"/>
    <property type="evidence" value="ECO:0007669"/>
    <property type="project" value="InterPro"/>
</dbReference>
<dbReference type="InterPro" id="IPR036249">
    <property type="entry name" value="Thioredoxin-like_sf"/>
</dbReference>
<dbReference type="SMART" id="SM01248">
    <property type="entry name" value="KaiB"/>
    <property type="match status" value="1"/>
</dbReference>
<keyword evidence="3" id="KW-1185">Reference proteome</keyword>
<sequence length="109" mass="12209">MSSAPTDETSQNRYLLRLFIAGSSPRSRRTIENLHRICGAYLAGRFDLEIVDIYQQPQLAEQNQVVAAPTLLKLQPLPARRIIGDLSEEARVLRGLDLQPVTPQGRDGR</sequence>
<evidence type="ECO:0000313" key="3">
    <source>
        <dbReference type="Proteomes" id="UP001165667"/>
    </source>
</evidence>
<proteinExistence type="predicted"/>
<protein>
    <submittedName>
        <fullName evidence="2">Circadian clock KaiB family protein</fullName>
    </submittedName>
</protein>
<dbReference type="EMBL" id="JAMOIM010000036">
    <property type="protein sequence ID" value="MCW6511923.1"/>
    <property type="molecule type" value="Genomic_DNA"/>
</dbReference>